<organism evidence="2 3">
    <name type="scientific">Bacteroides fragilis str. S36L11</name>
    <dbReference type="NCBI Taxonomy" id="1339327"/>
    <lineage>
        <taxon>Bacteria</taxon>
        <taxon>Pseudomonadati</taxon>
        <taxon>Bacteroidota</taxon>
        <taxon>Bacteroidia</taxon>
        <taxon>Bacteroidales</taxon>
        <taxon>Bacteroidaceae</taxon>
        <taxon>Bacteroides</taxon>
    </lineage>
</organism>
<feature type="transmembrane region" description="Helical" evidence="1">
    <location>
        <begin position="360"/>
        <end position="385"/>
    </location>
</feature>
<dbReference type="Proteomes" id="UP000022082">
    <property type="component" value="Unassembled WGS sequence"/>
</dbReference>
<feature type="transmembrane region" description="Helical" evidence="1">
    <location>
        <begin position="172"/>
        <end position="192"/>
    </location>
</feature>
<keyword evidence="2" id="KW-0436">Ligase</keyword>
<evidence type="ECO:0000313" key="3">
    <source>
        <dbReference type="Proteomes" id="UP000022082"/>
    </source>
</evidence>
<feature type="transmembrane region" description="Helical" evidence="1">
    <location>
        <begin position="204"/>
        <end position="226"/>
    </location>
</feature>
<keyword evidence="1" id="KW-0812">Transmembrane</keyword>
<dbReference type="PATRIC" id="fig|1339327.3.peg.225"/>
<feature type="transmembrane region" description="Helical" evidence="1">
    <location>
        <begin position="80"/>
        <end position="100"/>
    </location>
</feature>
<keyword evidence="1" id="KW-0472">Membrane</keyword>
<accession>A0A015Z8V6</accession>
<feature type="transmembrane region" description="Helical" evidence="1">
    <location>
        <begin position="112"/>
        <end position="132"/>
    </location>
</feature>
<comment type="caution">
    <text evidence="2">The sequence shown here is derived from an EMBL/GenBank/DDBJ whole genome shotgun (WGS) entry which is preliminary data.</text>
</comment>
<dbReference type="AlphaFoldDB" id="A0A015Z8V6"/>
<evidence type="ECO:0000313" key="2">
    <source>
        <dbReference type="EMBL" id="EXZ31299.1"/>
    </source>
</evidence>
<dbReference type="RefSeq" id="WP_032556391.1">
    <property type="nucleotide sequence ID" value="NZ_JGDJ01000038.1"/>
</dbReference>
<proteinExistence type="predicted"/>
<reference evidence="2 3" key="1">
    <citation type="submission" date="2014-02" db="EMBL/GenBank/DDBJ databases">
        <authorList>
            <person name="Sears C."/>
            <person name="Carroll K."/>
            <person name="Sack B.R."/>
            <person name="Qadri F."/>
            <person name="Myers L.L."/>
            <person name="Chung G.-T."/>
            <person name="Escheverria P."/>
            <person name="Fraser C.M."/>
            <person name="Sadzewicz L."/>
            <person name="Shefchek K.A."/>
            <person name="Tallon L."/>
            <person name="Das S.P."/>
            <person name="Daugherty S."/>
            <person name="Mongodin E.F."/>
        </authorList>
    </citation>
    <scope>NUCLEOTIDE SEQUENCE [LARGE SCALE GENOMIC DNA]</scope>
    <source>
        <strain evidence="2 3">S36L11</strain>
    </source>
</reference>
<feature type="transmembrane region" description="Helical" evidence="1">
    <location>
        <begin position="5"/>
        <end position="22"/>
    </location>
</feature>
<name>A0A015Z8V6_BACFG</name>
<dbReference type="GO" id="GO:0016874">
    <property type="term" value="F:ligase activity"/>
    <property type="evidence" value="ECO:0007669"/>
    <property type="project" value="UniProtKB-KW"/>
</dbReference>
<feature type="transmembrane region" description="Helical" evidence="1">
    <location>
        <begin position="28"/>
        <end position="48"/>
    </location>
</feature>
<dbReference type="EMBL" id="JGDJ01000038">
    <property type="protein sequence ID" value="EXZ31299.1"/>
    <property type="molecule type" value="Genomic_DNA"/>
</dbReference>
<feature type="transmembrane region" description="Helical" evidence="1">
    <location>
        <begin position="238"/>
        <end position="261"/>
    </location>
</feature>
<protein>
    <submittedName>
        <fullName evidence="2">O-antigen ligase like membrane family protein</fullName>
    </submittedName>
</protein>
<keyword evidence="1" id="KW-1133">Transmembrane helix</keyword>
<feature type="transmembrane region" description="Helical" evidence="1">
    <location>
        <begin position="330"/>
        <end position="348"/>
    </location>
</feature>
<feature type="transmembrane region" description="Helical" evidence="1">
    <location>
        <begin position="55"/>
        <end position="74"/>
    </location>
</feature>
<evidence type="ECO:0000256" key="1">
    <source>
        <dbReference type="SAM" id="Phobius"/>
    </source>
</evidence>
<sequence length="408" mass="47707">MGKYLNYIIVILTIFTSGSVYHQMYGNILSPLFIVILSLAFWANAPIVSRFSMKLILVGILCVSIVLLLNYLLGESGNSIWFYIKFFLRIVSTFLLILYYKNTRFDLKRDIIFCLYVLAFHSVISFLIFPFIENYLVSIPTEELNGKTFYNLFFYSSLRDVFGINIYRNQGVFWEPGILQIYMNILVFYNLFEKKSFKKSLFPALIVVSTMSTTGLGLLLILYISYYFSIHTHFSIKFFLLSLFFFILMIPLVLAFANNLGEKKDTLSYQLRMYDMVNAIEMVIQHPICGIGFDMEVYKKVQTMTNLSKYANLNIYDGDMIYERGNTNSLLMLLIQCGLPMSVVYLCILYRQNIFLNRRLFFFVIIISLMSEPLLLGNFFILFFVESFFTILSRSKVYDKVINNNCYI</sequence>
<gene>
    <name evidence="2" type="ORF">M136_4939</name>
</gene>